<comment type="caution">
    <text evidence="1">The sequence shown here is derived from an EMBL/GenBank/DDBJ whole genome shotgun (WGS) entry which is preliminary data.</text>
</comment>
<evidence type="ECO:0000313" key="2">
    <source>
        <dbReference type="Proteomes" id="UP001497535"/>
    </source>
</evidence>
<accession>A0ACB1A2K0</accession>
<proteinExistence type="predicted"/>
<reference evidence="1" key="1">
    <citation type="submission" date="2023-11" db="EMBL/GenBank/DDBJ databases">
        <authorList>
            <person name="Poullet M."/>
        </authorList>
    </citation>
    <scope>NUCLEOTIDE SEQUENCE</scope>
    <source>
        <strain evidence="1">E1834</strain>
    </source>
</reference>
<dbReference type="EMBL" id="CAVMJV010000057">
    <property type="protein sequence ID" value="CAK5085458.1"/>
    <property type="molecule type" value="Genomic_DNA"/>
</dbReference>
<gene>
    <name evidence="1" type="ORF">MENTE1834_LOCUS32912</name>
</gene>
<dbReference type="Proteomes" id="UP001497535">
    <property type="component" value="Unassembled WGS sequence"/>
</dbReference>
<protein>
    <submittedName>
        <fullName evidence="1">Uncharacterized protein</fullName>
    </submittedName>
</protein>
<sequence>MTTPNYSMKQQQYLNRQPGNNETLLAMRKHRSLDNDQFLLMQQQQNLSPSNNMPLSSAPPKMNLIKNRGQQQISNSLNYYKQNNVGGNDYYFQNQNYFCDGQQKQIQQNQPSLFDTNVSNDNLMWNLTAFQPITSQTFLQEFDPLQLQKELLTICDHYNNLISSIHSFWIPKLQFEKQQKEELEIKKEKLERQLVQLQSQANIFGAKHSINQGENAGKNQNNSSTQIRDFTDHSITLHEFKTLKAKLEQSEICFSECSRELQNVELKAKCLEEEKKEAERRIEILSRNNLDFEEQLKLLNEDLNVLRNKLELKNQLLESREKATKKLEEEKEELKFELKEEKKNLNESEHRSSQLLHKIDQMERLQREKDAQLEHLKQRILQQPGTRAEKLLEDKIENMLEERSKLEQIIEQIQKQNDIERQQQLERFLSEREQLQLDIAYLKFGSEYSARSLSYLPKFYGLIVSLELGQSRKELADRHMLIGSQSEKISQFNCAFKNFNLKKENEELNEEEKINFQNLSELELTHQEIERLLKRIVQLEKDKSELIEAFKKSDKFVGIDESNDLHKMALLSENRDELSINIDERILGFKQRILDLEEALKESVECTTEKEKVLNEQKKLIEKLNEQIGKIFESGGGGGNTLIHQQQQNDQLEKTQKLLEEEKQLRQRQISSLRKEFGMALIAEKESAINLILNSCPSIDLIPGLREKLEILQKQKEAIKHSLLIIDEQQKQQNFGVDGKMINLNQKKVLTPPSQTVPPQKFNNTNIQPGRPITSLSATTPYTQPIRILTNNNELYFNKQNGFGGSGGNYGMSAPASFNFEEFENQLVDEEGIWA</sequence>
<name>A0ACB1A2K0_MELEN</name>
<keyword evidence="2" id="KW-1185">Reference proteome</keyword>
<evidence type="ECO:0000313" key="1">
    <source>
        <dbReference type="EMBL" id="CAK5085458.1"/>
    </source>
</evidence>
<organism evidence="1 2">
    <name type="scientific">Meloidogyne enterolobii</name>
    <name type="common">Root-knot nematode worm</name>
    <name type="synonym">Meloidogyne mayaguensis</name>
    <dbReference type="NCBI Taxonomy" id="390850"/>
    <lineage>
        <taxon>Eukaryota</taxon>
        <taxon>Metazoa</taxon>
        <taxon>Ecdysozoa</taxon>
        <taxon>Nematoda</taxon>
        <taxon>Chromadorea</taxon>
        <taxon>Rhabditida</taxon>
        <taxon>Tylenchina</taxon>
        <taxon>Tylenchomorpha</taxon>
        <taxon>Tylenchoidea</taxon>
        <taxon>Meloidogynidae</taxon>
        <taxon>Meloidogyninae</taxon>
        <taxon>Meloidogyne</taxon>
    </lineage>
</organism>